<dbReference type="WBParaSite" id="nRc.2.0.1.t14944-RA">
    <property type="protein sequence ID" value="nRc.2.0.1.t14944-RA"/>
    <property type="gene ID" value="nRc.2.0.1.g14944"/>
</dbReference>
<feature type="transmembrane region" description="Helical" evidence="1">
    <location>
        <begin position="224"/>
        <end position="243"/>
    </location>
</feature>
<feature type="transmembrane region" description="Helical" evidence="1">
    <location>
        <begin position="142"/>
        <end position="162"/>
    </location>
</feature>
<accession>A0A915IM57</accession>
<dbReference type="Proteomes" id="UP000887565">
    <property type="component" value="Unplaced"/>
</dbReference>
<keyword evidence="1" id="KW-0812">Transmembrane</keyword>
<name>A0A915IM57_ROMCU</name>
<reference evidence="3" key="1">
    <citation type="submission" date="2022-11" db="UniProtKB">
        <authorList>
            <consortium name="WormBaseParasite"/>
        </authorList>
    </citation>
    <scope>IDENTIFICATION</scope>
</reference>
<keyword evidence="1" id="KW-1133">Transmembrane helix</keyword>
<dbReference type="SUPFAM" id="SSF103473">
    <property type="entry name" value="MFS general substrate transporter"/>
    <property type="match status" value="1"/>
</dbReference>
<feature type="transmembrane region" description="Helical" evidence="1">
    <location>
        <begin position="39"/>
        <end position="63"/>
    </location>
</feature>
<sequence>MRSSTIKLIYVIAFMDLLAASMVSVMLPNFLKTELGVSATLAGAIGSLYGFVQFFSCPLAGGWSDVHGFSGKSQKNVPCKNAISSIINEFRSISWSDQWDLFATKFLLSSAVLLYRSSYGWLLTDRFDFSAANQSFLTSYQGLVSFMVAFNVKTICSTWTKFTSKSDHSKTDINLHIYSDATVLMAVSILGLIFGLNASFTSISRCLAPFFGGLLHDYHLDGCAWASFCLIFASYFVTLFITSKVQHRLIVNK</sequence>
<protein>
    <submittedName>
        <fullName evidence="3">Uncharacterized protein</fullName>
    </submittedName>
</protein>
<dbReference type="Gene3D" id="1.20.1250.20">
    <property type="entry name" value="MFS general substrate transporter like domains"/>
    <property type="match status" value="1"/>
</dbReference>
<evidence type="ECO:0000256" key="1">
    <source>
        <dbReference type="SAM" id="Phobius"/>
    </source>
</evidence>
<keyword evidence="1" id="KW-0472">Membrane</keyword>
<organism evidence="2 3">
    <name type="scientific">Romanomermis culicivorax</name>
    <name type="common">Nematode worm</name>
    <dbReference type="NCBI Taxonomy" id="13658"/>
    <lineage>
        <taxon>Eukaryota</taxon>
        <taxon>Metazoa</taxon>
        <taxon>Ecdysozoa</taxon>
        <taxon>Nematoda</taxon>
        <taxon>Enoplea</taxon>
        <taxon>Dorylaimia</taxon>
        <taxon>Mermithida</taxon>
        <taxon>Mermithoidea</taxon>
        <taxon>Mermithidae</taxon>
        <taxon>Romanomermis</taxon>
    </lineage>
</organism>
<feature type="transmembrane region" description="Helical" evidence="1">
    <location>
        <begin position="183"/>
        <end position="204"/>
    </location>
</feature>
<evidence type="ECO:0000313" key="2">
    <source>
        <dbReference type="Proteomes" id="UP000887565"/>
    </source>
</evidence>
<feature type="transmembrane region" description="Helical" evidence="1">
    <location>
        <begin position="7"/>
        <end position="27"/>
    </location>
</feature>
<keyword evidence="2" id="KW-1185">Reference proteome</keyword>
<proteinExistence type="predicted"/>
<feature type="transmembrane region" description="Helical" evidence="1">
    <location>
        <begin position="101"/>
        <end position="122"/>
    </location>
</feature>
<evidence type="ECO:0000313" key="3">
    <source>
        <dbReference type="WBParaSite" id="nRc.2.0.1.t14944-RA"/>
    </source>
</evidence>
<dbReference type="InterPro" id="IPR036259">
    <property type="entry name" value="MFS_trans_sf"/>
</dbReference>
<dbReference type="AlphaFoldDB" id="A0A915IM57"/>